<comment type="caution">
    <text evidence="4">The sequence shown here is derived from an EMBL/GenBank/DDBJ whole genome shotgun (WGS) entry which is preliminary data.</text>
</comment>
<evidence type="ECO:0000256" key="2">
    <source>
        <dbReference type="ARBA" id="ARBA00073854"/>
    </source>
</evidence>
<dbReference type="FunFam" id="1.10.10.10:FF:000366">
    <property type="entry name" value="COP9 signalosome complex subunit"/>
    <property type="match status" value="1"/>
</dbReference>
<dbReference type="GO" id="GO:0003690">
    <property type="term" value="F:double-stranded DNA binding"/>
    <property type="evidence" value="ECO:0007669"/>
    <property type="project" value="InterPro"/>
</dbReference>
<gene>
    <name evidence="4" type="primary">CSN12_1</name>
    <name evidence="4" type="ORF">LTR91_013097</name>
</gene>
<reference evidence="4" key="1">
    <citation type="submission" date="2023-06" db="EMBL/GenBank/DDBJ databases">
        <title>Black Yeasts Isolated from many extreme environments.</title>
        <authorList>
            <person name="Coleine C."/>
            <person name="Stajich J.E."/>
            <person name="Selbmann L."/>
        </authorList>
    </citation>
    <scope>NUCLEOTIDE SEQUENCE</scope>
    <source>
        <strain evidence="4">CCFEE 5200</strain>
    </source>
</reference>
<dbReference type="PANTHER" id="PTHR12732:SF0">
    <property type="entry name" value="PCI DOMAIN-CONTAINING PROTEIN 2"/>
    <property type="match status" value="1"/>
</dbReference>
<dbReference type="PROSITE" id="PS50250">
    <property type="entry name" value="PCI"/>
    <property type="match status" value="1"/>
</dbReference>
<keyword evidence="5" id="KW-1185">Reference proteome</keyword>
<dbReference type="InterPro" id="IPR045114">
    <property type="entry name" value="Csn12-like"/>
</dbReference>
<organism evidence="4 5">
    <name type="scientific">Friedmanniomyces endolithicus</name>
    <dbReference type="NCBI Taxonomy" id="329885"/>
    <lineage>
        <taxon>Eukaryota</taxon>
        <taxon>Fungi</taxon>
        <taxon>Dikarya</taxon>
        <taxon>Ascomycota</taxon>
        <taxon>Pezizomycotina</taxon>
        <taxon>Dothideomycetes</taxon>
        <taxon>Dothideomycetidae</taxon>
        <taxon>Mycosphaerellales</taxon>
        <taxon>Teratosphaeriaceae</taxon>
        <taxon>Friedmanniomyces</taxon>
    </lineage>
</organism>
<dbReference type="GO" id="GO:0003723">
    <property type="term" value="F:RNA binding"/>
    <property type="evidence" value="ECO:0007669"/>
    <property type="project" value="InterPro"/>
</dbReference>
<dbReference type="Gene3D" id="1.10.10.10">
    <property type="entry name" value="Winged helix-like DNA-binding domain superfamily/Winged helix DNA-binding domain"/>
    <property type="match status" value="1"/>
</dbReference>
<feature type="domain" description="PCI" evidence="3">
    <location>
        <begin position="256"/>
        <end position="463"/>
    </location>
</feature>
<dbReference type="Pfam" id="PF01399">
    <property type="entry name" value="PCI"/>
    <property type="match status" value="1"/>
</dbReference>
<sequence length="469" mass="52569">MEALWDDFATAQNTCNGYLLATTISPEAPATDPARLYNFNRGTNAYSLQTDLRYKLQYNPSLHLEKKEAASWHEVFTAFYTFTGKLLAAEEAQTASRPREADWSTVYESWKEVLSAVYRGYSGNVFEAWTIPCLYVVGKYLRIFAIKADEQVAASQRDSGLAFGELQEEDAFGAASKNEKLEDAARQINRIFALCLGDRSPLEDSRKWALYYTANLLFKTYFRLNSIPLSKNILRSLRASASDTPELSSFPRAHQVTFKYYSGVIAFLEEDYASAEELLTFAYESCERRATRNLELILMYLIPTKMLTAHRLPTRQLLQTSPTLDRLFSPLCTAIKRADLRAFNAALEAGEDEFVKRRIYLTLERGRDILLRNLFRKVFIAGEVEDAKVDGGGVGAVAKRTRIPVREIAAALRMAGATEIDDGEGGVDTDEVECLVANAIYKNHMKGYIARDRGIVVLSKTGAFPGTGV</sequence>
<evidence type="ECO:0000259" key="3">
    <source>
        <dbReference type="PROSITE" id="PS50250"/>
    </source>
</evidence>
<evidence type="ECO:0000313" key="4">
    <source>
        <dbReference type="EMBL" id="KAK0978066.1"/>
    </source>
</evidence>
<dbReference type="InterPro" id="IPR036388">
    <property type="entry name" value="WH-like_DNA-bd_sf"/>
</dbReference>
<dbReference type="PANTHER" id="PTHR12732">
    <property type="entry name" value="UNCHARACTERIZED PROTEASOME COMPONENT REGION PCI-CONTAINING"/>
    <property type="match status" value="1"/>
</dbReference>
<comment type="similarity">
    <text evidence="1">Belongs to the CSN12 family.</text>
</comment>
<dbReference type="InterPro" id="IPR000717">
    <property type="entry name" value="PCI_dom"/>
</dbReference>
<protein>
    <recommendedName>
        <fullName evidence="2">Protein CSN12 homolog</fullName>
    </recommendedName>
</protein>
<name>A0AAN6KEF4_9PEZI</name>
<dbReference type="EMBL" id="JAUJLE010000130">
    <property type="protein sequence ID" value="KAK0978066.1"/>
    <property type="molecule type" value="Genomic_DNA"/>
</dbReference>
<proteinExistence type="inferred from homology"/>
<dbReference type="SMART" id="SM00753">
    <property type="entry name" value="PAM"/>
    <property type="match status" value="1"/>
</dbReference>
<evidence type="ECO:0000313" key="5">
    <source>
        <dbReference type="Proteomes" id="UP001175353"/>
    </source>
</evidence>
<evidence type="ECO:0000256" key="1">
    <source>
        <dbReference type="ARBA" id="ARBA00025771"/>
    </source>
</evidence>
<dbReference type="AlphaFoldDB" id="A0AAN6KEF4"/>
<dbReference type="Proteomes" id="UP001175353">
    <property type="component" value="Unassembled WGS sequence"/>
</dbReference>
<accession>A0AAN6KEF4</accession>